<organism evidence="10 11">
    <name type="scientific">Candidatus Mediterraneibacter gallistercoris</name>
    <dbReference type="NCBI Taxonomy" id="2838671"/>
    <lineage>
        <taxon>Bacteria</taxon>
        <taxon>Bacillati</taxon>
        <taxon>Bacillota</taxon>
        <taxon>Clostridia</taxon>
        <taxon>Lachnospirales</taxon>
        <taxon>Lachnospiraceae</taxon>
        <taxon>Mediterraneibacter</taxon>
    </lineage>
</organism>
<dbReference type="Proteomes" id="UP000823895">
    <property type="component" value="Unassembled WGS sequence"/>
</dbReference>
<evidence type="ECO:0000256" key="6">
    <source>
        <dbReference type="ARBA" id="ARBA00022989"/>
    </source>
</evidence>
<gene>
    <name evidence="10" type="ORF">H9756_03410</name>
</gene>
<feature type="transmembrane region" description="Helical" evidence="8">
    <location>
        <begin position="177"/>
        <end position="198"/>
    </location>
</feature>
<feature type="transmembrane region" description="Helical" evidence="8">
    <location>
        <begin position="103"/>
        <end position="123"/>
    </location>
</feature>
<dbReference type="InterPro" id="IPR000515">
    <property type="entry name" value="MetI-like"/>
</dbReference>
<evidence type="ECO:0000256" key="1">
    <source>
        <dbReference type="ARBA" id="ARBA00004651"/>
    </source>
</evidence>
<dbReference type="GO" id="GO:0005886">
    <property type="term" value="C:plasma membrane"/>
    <property type="evidence" value="ECO:0007669"/>
    <property type="project" value="UniProtKB-SubCell"/>
</dbReference>
<evidence type="ECO:0000256" key="3">
    <source>
        <dbReference type="ARBA" id="ARBA00022448"/>
    </source>
</evidence>
<dbReference type="PANTHER" id="PTHR43848">
    <property type="entry name" value="PUTRESCINE TRANSPORT SYSTEM PERMEASE PROTEIN POTI"/>
    <property type="match status" value="1"/>
</dbReference>
<dbReference type="InterPro" id="IPR051789">
    <property type="entry name" value="Bact_Polyamine_Transport"/>
</dbReference>
<evidence type="ECO:0000256" key="4">
    <source>
        <dbReference type="ARBA" id="ARBA00022475"/>
    </source>
</evidence>
<feature type="domain" description="ABC transmembrane type-1" evidence="9">
    <location>
        <begin position="59"/>
        <end position="256"/>
    </location>
</feature>
<dbReference type="Gene3D" id="1.10.3720.10">
    <property type="entry name" value="MetI-like"/>
    <property type="match status" value="1"/>
</dbReference>
<sequence length="274" mass="29945">MKKILSYSWLALVAFFMYIPVLILAFYSFTDSTTIGAVRGFSLHNYVTLFTTEELRNMIIGTVLLAVGAAVISSILGTVGAIGAFYSRPVTKRMVETANQIPVVNADVVTAFSICILLIVVLGIEKNTFIPLVIGHVVLCTPFVYLAVMPKLKQMDNGLYEAALDLGATPFQALYKIVIPQIIPGIISGFMLSITLSLDDYFISTYTKPATFDTISTYVVNATRGAQTEIKTALWALSTVIFLVVILAVVIMNAVSAKTENKQEVVVYDSREKD</sequence>
<feature type="transmembrane region" description="Helical" evidence="8">
    <location>
        <begin position="58"/>
        <end position="82"/>
    </location>
</feature>
<dbReference type="Pfam" id="PF00528">
    <property type="entry name" value="BPD_transp_1"/>
    <property type="match status" value="1"/>
</dbReference>
<dbReference type="EMBL" id="DWWI01000074">
    <property type="protein sequence ID" value="HJC42721.1"/>
    <property type="molecule type" value="Genomic_DNA"/>
</dbReference>
<dbReference type="CDD" id="cd06261">
    <property type="entry name" value="TM_PBP2"/>
    <property type="match status" value="1"/>
</dbReference>
<evidence type="ECO:0000256" key="5">
    <source>
        <dbReference type="ARBA" id="ARBA00022692"/>
    </source>
</evidence>
<comment type="subcellular location">
    <subcellularLocation>
        <location evidence="1 8">Cell membrane</location>
        <topology evidence="1 8">Multi-pass membrane protein</topology>
    </subcellularLocation>
</comment>
<keyword evidence="7 8" id="KW-0472">Membrane</keyword>
<evidence type="ECO:0000313" key="11">
    <source>
        <dbReference type="Proteomes" id="UP000823895"/>
    </source>
</evidence>
<reference evidence="10" key="1">
    <citation type="journal article" date="2021" name="PeerJ">
        <title>Extensive microbial diversity within the chicken gut microbiome revealed by metagenomics and culture.</title>
        <authorList>
            <person name="Gilroy R."/>
            <person name="Ravi A."/>
            <person name="Getino M."/>
            <person name="Pursley I."/>
            <person name="Horton D.L."/>
            <person name="Alikhan N.F."/>
            <person name="Baker D."/>
            <person name="Gharbi K."/>
            <person name="Hall N."/>
            <person name="Watson M."/>
            <person name="Adriaenssens E.M."/>
            <person name="Foster-Nyarko E."/>
            <person name="Jarju S."/>
            <person name="Secka A."/>
            <person name="Antonio M."/>
            <person name="Oren A."/>
            <person name="Chaudhuri R.R."/>
            <person name="La Ragione R."/>
            <person name="Hildebrand F."/>
            <person name="Pallen M.J."/>
        </authorList>
    </citation>
    <scope>NUCLEOTIDE SEQUENCE</scope>
    <source>
        <strain evidence="10">CHK165-2605</strain>
    </source>
</reference>
<dbReference type="PROSITE" id="PS50928">
    <property type="entry name" value="ABC_TM1"/>
    <property type="match status" value="1"/>
</dbReference>
<keyword evidence="5 8" id="KW-0812">Transmembrane</keyword>
<evidence type="ECO:0000256" key="8">
    <source>
        <dbReference type="RuleBase" id="RU363032"/>
    </source>
</evidence>
<comment type="caution">
    <text evidence="10">The sequence shown here is derived from an EMBL/GenBank/DDBJ whole genome shotgun (WGS) entry which is preliminary data.</text>
</comment>
<evidence type="ECO:0000256" key="7">
    <source>
        <dbReference type="ARBA" id="ARBA00023136"/>
    </source>
</evidence>
<feature type="transmembrane region" description="Helical" evidence="8">
    <location>
        <begin position="7"/>
        <end position="29"/>
    </location>
</feature>
<dbReference type="InterPro" id="IPR035906">
    <property type="entry name" value="MetI-like_sf"/>
</dbReference>
<keyword evidence="4" id="KW-1003">Cell membrane</keyword>
<comment type="similarity">
    <text evidence="2">Belongs to the binding-protein-dependent transport system permease family. CysTW subfamily.</text>
</comment>
<dbReference type="SUPFAM" id="SSF161098">
    <property type="entry name" value="MetI-like"/>
    <property type="match status" value="1"/>
</dbReference>
<feature type="transmembrane region" description="Helical" evidence="8">
    <location>
        <begin position="129"/>
        <end position="148"/>
    </location>
</feature>
<name>A0A9D2T271_9FIRM</name>
<proteinExistence type="inferred from homology"/>
<reference evidence="10" key="2">
    <citation type="submission" date="2021-04" db="EMBL/GenBank/DDBJ databases">
        <authorList>
            <person name="Gilroy R."/>
        </authorList>
    </citation>
    <scope>NUCLEOTIDE SEQUENCE</scope>
    <source>
        <strain evidence="10">CHK165-2605</strain>
    </source>
</reference>
<evidence type="ECO:0000256" key="2">
    <source>
        <dbReference type="ARBA" id="ARBA00007069"/>
    </source>
</evidence>
<keyword evidence="6 8" id="KW-1133">Transmembrane helix</keyword>
<dbReference type="PANTHER" id="PTHR43848:SF2">
    <property type="entry name" value="PUTRESCINE TRANSPORT SYSTEM PERMEASE PROTEIN POTI"/>
    <property type="match status" value="1"/>
</dbReference>
<dbReference type="GO" id="GO:0055085">
    <property type="term" value="P:transmembrane transport"/>
    <property type="evidence" value="ECO:0007669"/>
    <property type="project" value="InterPro"/>
</dbReference>
<evidence type="ECO:0000313" key="10">
    <source>
        <dbReference type="EMBL" id="HJC42721.1"/>
    </source>
</evidence>
<evidence type="ECO:0000259" key="9">
    <source>
        <dbReference type="PROSITE" id="PS50928"/>
    </source>
</evidence>
<accession>A0A9D2T271</accession>
<keyword evidence="3 8" id="KW-0813">Transport</keyword>
<feature type="transmembrane region" description="Helical" evidence="8">
    <location>
        <begin position="233"/>
        <end position="255"/>
    </location>
</feature>
<protein>
    <submittedName>
        <fullName evidence="10">ABC transporter permease</fullName>
    </submittedName>
</protein>
<dbReference type="AlphaFoldDB" id="A0A9D2T271"/>